<evidence type="ECO:0000313" key="1">
    <source>
        <dbReference type="EMBL" id="TBU22966.1"/>
    </source>
</evidence>
<protein>
    <submittedName>
        <fullName evidence="1">Uncharacterized protein</fullName>
    </submittedName>
</protein>
<name>A0A4Q9MB48_9APHY</name>
<dbReference type="OrthoDB" id="2764551at2759"/>
<reference evidence="1" key="1">
    <citation type="submission" date="2019-01" db="EMBL/GenBank/DDBJ databases">
        <title>Draft genome sequences of three monokaryotic isolates of the white-rot basidiomycete fungus Dichomitus squalens.</title>
        <authorList>
            <consortium name="DOE Joint Genome Institute"/>
            <person name="Lopez S.C."/>
            <person name="Andreopoulos B."/>
            <person name="Pangilinan J."/>
            <person name="Lipzen A."/>
            <person name="Riley R."/>
            <person name="Ahrendt S."/>
            <person name="Ng V."/>
            <person name="Barry K."/>
            <person name="Daum C."/>
            <person name="Grigoriev I.V."/>
            <person name="Hilden K.S."/>
            <person name="Makela M.R."/>
            <person name="de Vries R.P."/>
        </authorList>
    </citation>
    <scope>NUCLEOTIDE SEQUENCE [LARGE SCALE GENOMIC DNA]</scope>
    <source>
        <strain evidence="1">OM18370.1</strain>
    </source>
</reference>
<dbReference type="AlphaFoldDB" id="A0A4Q9MB48"/>
<accession>A0A4Q9MB48</accession>
<dbReference type="Proteomes" id="UP000292957">
    <property type="component" value="Unassembled WGS sequence"/>
</dbReference>
<gene>
    <name evidence="1" type="ORF">BD311DRAFT_704743</name>
</gene>
<organism evidence="1">
    <name type="scientific">Dichomitus squalens</name>
    <dbReference type="NCBI Taxonomy" id="114155"/>
    <lineage>
        <taxon>Eukaryota</taxon>
        <taxon>Fungi</taxon>
        <taxon>Dikarya</taxon>
        <taxon>Basidiomycota</taxon>
        <taxon>Agaricomycotina</taxon>
        <taxon>Agaricomycetes</taxon>
        <taxon>Polyporales</taxon>
        <taxon>Polyporaceae</taxon>
        <taxon>Dichomitus</taxon>
    </lineage>
</organism>
<dbReference type="EMBL" id="ML143520">
    <property type="protein sequence ID" value="TBU22966.1"/>
    <property type="molecule type" value="Genomic_DNA"/>
</dbReference>
<sequence length="126" mass="14188">MLGRWSYARCERCPLSWDRSRPTGVDTSIAAPVLLGNFAPKIHHLHWLIHNHYAIRIEVSVARRWSAHLGGSRRSRRVPLGLVLTPVVKNCSGRGSGSTPFRYSRLSGTDDSDCAEWTRRIARLGL</sequence>
<proteinExistence type="predicted"/>